<dbReference type="PANTHER" id="PTHR31900">
    <property type="entry name" value="F-BOX/RNI SUPERFAMILY PROTEIN-RELATED"/>
    <property type="match status" value="1"/>
</dbReference>
<organism evidence="2">
    <name type="scientific">Medicago truncatula</name>
    <name type="common">Barrel medic</name>
    <name type="synonym">Medicago tribuloides</name>
    <dbReference type="NCBI Taxonomy" id="3880"/>
    <lineage>
        <taxon>Eukaryota</taxon>
        <taxon>Viridiplantae</taxon>
        <taxon>Streptophyta</taxon>
        <taxon>Embryophyta</taxon>
        <taxon>Tracheophyta</taxon>
        <taxon>Spermatophyta</taxon>
        <taxon>Magnoliopsida</taxon>
        <taxon>eudicotyledons</taxon>
        <taxon>Gunneridae</taxon>
        <taxon>Pentapetalae</taxon>
        <taxon>rosids</taxon>
        <taxon>fabids</taxon>
        <taxon>Fabales</taxon>
        <taxon>Fabaceae</taxon>
        <taxon>Papilionoideae</taxon>
        <taxon>50 kb inversion clade</taxon>
        <taxon>NPAAA clade</taxon>
        <taxon>Hologalegina</taxon>
        <taxon>IRL clade</taxon>
        <taxon>Trifolieae</taxon>
        <taxon>Medicago</taxon>
    </lineage>
</organism>
<gene>
    <name evidence="2" type="ORF">MtrunA17_Chr4g0063321</name>
</gene>
<protein>
    <recommendedName>
        <fullName evidence="3">Leucine-rich repeat domain, L domain-containing protein</fullName>
    </recommendedName>
</protein>
<dbReference type="InterPro" id="IPR050232">
    <property type="entry name" value="FBL13/AtMIF1-like"/>
</dbReference>
<dbReference type="AlphaFoldDB" id="A0A396IHW0"/>
<dbReference type="EMBL" id="PSQE01000004">
    <property type="protein sequence ID" value="RHN63904.1"/>
    <property type="molecule type" value="Genomic_DNA"/>
</dbReference>
<accession>A0A396IHW0</accession>
<evidence type="ECO:0008006" key="3">
    <source>
        <dbReference type="Google" id="ProtNLM"/>
    </source>
</evidence>
<comment type="caution">
    <text evidence="2">The sequence shown here is derived from an EMBL/GenBank/DDBJ whole genome shotgun (WGS) entry which is preliminary data.</text>
</comment>
<feature type="chain" id="PRO_5017383332" description="Leucine-rich repeat domain, L domain-containing protein" evidence="1">
    <location>
        <begin position="22"/>
        <end position="197"/>
    </location>
</feature>
<dbReference type="InterPro" id="IPR032675">
    <property type="entry name" value="LRR_dom_sf"/>
</dbReference>
<dbReference type="Proteomes" id="UP000265566">
    <property type="component" value="Chromosome 4"/>
</dbReference>
<evidence type="ECO:0000256" key="1">
    <source>
        <dbReference type="SAM" id="SignalP"/>
    </source>
</evidence>
<dbReference type="Gramene" id="rna26660">
    <property type="protein sequence ID" value="RHN63904.1"/>
    <property type="gene ID" value="gene26660"/>
</dbReference>
<dbReference type="Gene3D" id="3.80.10.10">
    <property type="entry name" value="Ribonuclease Inhibitor"/>
    <property type="match status" value="1"/>
</dbReference>
<feature type="signal peptide" evidence="1">
    <location>
        <begin position="1"/>
        <end position="21"/>
    </location>
</feature>
<name>A0A396IHW0_MEDTR</name>
<sequence>MDQRFKHFLSFSLFVINGVFSSLSKPYKSRKMRLSCTKSPVDNKYCRCSIDTWICSVIGPDLNEFDLILDDIVVIIFTYYLPTALSACTNLVSLGGDIYIKPQFTKVVRCLPSLKKLKLPAMEMPELNAFLVGCPILENLNTYIYYENYANICFPPTLKSLQIDVDIASVGAFFYDNPLCSRYLNLTQIRFDDVSNL</sequence>
<keyword evidence="1" id="KW-0732">Signal</keyword>
<reference evidence="2" key="1">
    <citation type="journal article" date="2018" name="Nat. Plants">
        <title>Whole-genome landscape of Medicago truncatula symbiotic genes.</title>
        <authorList>
            <person name="Pecrix Y."/>
            <person name="Gamas P."/>
            <person name="Carrere S."/>
        </authorList>
    </citation>
    <scope>NUCLEOTIDE SEQUENCE</scope>
    <source>
        <tissue evidence="2">Leaves</tissue>
    </source>
</reference>
<dbReference type="PANTHER" id="PTHR31900:SF34">
    <property type="entry name" value="EMB|CAB62440.1-RELATED"/>
    <property type="match status" value="1"/>
</dbReference>
<evidence type="ECO:0000313" key="2">
    <source>
        <dbReference type="EMBL" id="RHN63904.1"/>
    </source>
</evidence>
<proteinExistence type="predicted"/>